<name>C9MKM8_9BACT</name>
<organism evidence="1 2">
    <name type="scientific">Prevotella veroralis F0319</name>
    <dbReference type="NCBI Taxonomy" id="649761"/>
    <lineage>
        <taxon>Bacteria</taxon>
        <taxon>Pseudomonadati</taxon>
        <taxon>Bacteroidota</taxon>
        <taxon>Bacteroidia</taxon>
        <taxon>Bacteroidales</taxon>
        <taxon>Prevotellaceae</taxon>
        <taxon>Prevotella</taxon>
    </lineage>
</organism>
<reference evidence="1 2" key="1">
    <citation type="submission" date="2009-09" db="EMBL/GenBank/DDBJ databases">
        <authorList>
            <person name="Weinstock G."/>
            <person name="Sodergren E."/>
            <person name="Clifton S."/>
            <person name="Fulton L."/>
            <person name="Fulton B."/>
            <person name="Courtney L."/>
            <person name="Fronick C."/>
            <person name="Harrison M."/>
            <person name="Strong C."/>
            <person name="Farmer C."/>
            <person name="Delahaunty K."/>
            <person name="Markovic C."/>
            <person name="Hall O."/>
            <person name="Minx P."/>
            <person name="Tomlinson C."/>
            <person name="Mitreva M."/>
            <person name="Nelson J."/>
            <person name="Hou S."/>
            <person name="Wollam A."/>
            <person name="Pepin K.H."/>
            <person name="Johnson M."/>
            <person name="Bhonagiri V."/>
            <person name="Nash W.E."/>
            <person name="Warren W."/>
            <person name="Chinwalla A."/>
            <person name="Mardis E.R."/>
            <person name="Wilson R.K."/>
        </authorList>
    </citation>
    <scope>NUCLEOTIDE SEQUENCE [LARGE SCALE GENOMIC DNA]</scope>
    <source>
        <strain evidence="1 2">F0319</strain>
    </source>
</reference>
<evidence type="ECO:0000313" key="2">
    <source>
        <dbReference type="Proteomes" id="UP000003327"/>
    </source>
</evidence>
<dbReference type="EMBL" id="ACVA01000005">
    <property type="protein sequence ID" value="EEX19949.1"/>
    <property type="molecule type" value="Genomic_DNA"/>
</dbReference>
<sequence length="83" mass="9598">MKRGFLQMKRTSPCRDRRPRLSAKSRLILPNLPLFRRTGEDACPYIEALHPTEQVTYLHVNSLTCLLKQTTTINQDNGKINCK</sequence>
<evidence type="ECO:0000313" key="1">
    <source>
        <dbReference type="EMBL" id="EEX19949.1"/>
    </source>
</evidence>
<accession>C9MKM8</accession>
<keyword evidence="2" id="KW-1185">Reference proteome</keyword>
<protein>
    <submittedName>
        <fullName evidence="1">Uncharacterized protein</fullName>
    </submittedName>
</protein>
<proteinExistence type="predicted"/>
<dbReference type="HOGENOM" id="CLU_2539786_0_0_10"/>
<gene>
    <name evidence="1" type="ORF">HMPREF0973_00152</name>
</gene>
<comment type="caution">
    <text evidence="1">The sequence shown here is derived from an EMBL/GenBank/DDBJ whole genome shotgun (WGS) entry which is preliminary data.</text>
</comment>
<dbReference type="AlphaFoldDB" id="C9MKM8"/>
<dbReference type="STRING" id="649761.HMPREF0973_00152"/>
<dbReference type="Proteomes" id="UP000003327">
    <property type="component" value="Unassembled WGS sequence"/>
</dbReference>